<name>A0A318UNT6_9SPHI</name>
<dbReference type="Proteomes" id="UP000248198">
    <property type="component" value="Unassembled WGS sequence"/>
</dbReference>
<dbReference type="InterPro" id="IPR012933">
    <property type="entry name" value="HicA_mRNA_interferase"/>
</dbReference>
<evidence type="ECO:0000313" key="2">
    <source>
        <dbReference type="Proteomes" id="UP000248198"/>
    </source>
</evidence>
<protein>
    <submittedName>
        <fullName evidence="1">HicA-like toxin of HicAB toxin-antitoxin system</fullName>
    </submittedName>
</protein>
<gene>
    <name evidence="1" type="ORF">B0O44_101680</name>
</gene>
<dbReference type="Pfam" id="PF07927">
    <property type="entry name" value="HicA_toxin"/>
    <property type="match status" value="1"/>
</dbReference>
<organism evidence="1 2">
    <name type="scientific">Pedobacter nutrimenti</name>
    <dbReference type="NCBI Taxonomy" id="1241337"/>
    <lineage>
        <taxon>Bacteria</taxon>
        <taxon>Pseudomonadati</taxon>
        <taxon>Bacteroidota</taxon>
        <taxon>Sphingobacteriia</taxon>
        <taxon>Sphingobacteriales</taxon>
        <taxon>Sphingobacteriaceae</taxon>
        <taxon>Pedobacter</taxon>
    </lineage>
</organism>
<reference evidence="1 2" key="1">
    <citation type="submission" date="2018-06" db="EMBL/GenBank/DDBJ databases">
        <title>Genomic Encyclopedia of Archaeal and Bacterial Type Strains, Phase II (KMG-II): from individual species to whole genera.</title>
        <authorList>
            <person name="Goeker M."/>
        </authorList>
    </citation>
    <scope>NUCLEOTIDE SEQUENCE [LARGE SCALE GENOMIC DNA]</scope>
    <source>
        <strain evidence="1 2">DSM 27372</strain>
    </source>
</reference>
<comment type="caution">
    <text evidence="1">The sequence shown here is derived from an EMBL/GenBank/DDBJ whole genome shotgun (WGS) entry which is preliminary data.</text>
</comment>
<keyword evidence="2" id="KW-1185">Reference proteome</keyword>
<evidence type="ECO:0000313" key="1">
    <source>
        <dbReference type="EMBL" id="PYF77200.1"/>
    </source>
</evidence>
<accession>A0A318UNT6</accession>
<dbReference type="GO" id="GO:0003729">
    <property type="term" value="F:mRNA binding"/>
    <property type="evidence" value="ECO:0007669"/>
    <property type="project" value="InterPro"/>
</dbReference>
<sequence>MTKINKLLKRFYSKPRDFSWMELTRVLSHFGYEEISKGKTGGSRRKFANRNKKVISLHEPHPGNILKAYQIDLVIQQLNCKDYEELF</sequence>
<dbReference type="OrthoDB" id="1447122at2"/>
<dbReference type="AlphaFoldDB" id="A0A318UNT6"/>
<proteinExistence type="predicted"/>
<dbReference type="RefSeq" id="WP_110827268.1">
    <property type="nucleotide sequence ID" value="NZ_QKLU01000001.1"/>
</dbReference>
<dbReference type="EMBL" id="QKLU01000001">
    <property type="protein sequence ID" value="PYF77200.1"/>
    <property type="molecule type" value="Genomic_DNA"/>
</dbReference>